<reference evidence="3 4" key="1">
    <citation type="journal article" date="2018" name="Nat. Biotechnol.">
        <title>A standardized bacterial taxonomy based on genome phylogeny substantially revises the tree of life.</title>
        <authorList>
            <person name="Parks D.H."/>
            <person name="Chuvochina M."/>
            <person name="Waite D.W."/>
            <person name="Rinke C."/>
            <person name="Skarshewski A."/>
            <person name="Chaumeil P.A."/>
            <person name="Hugenholtz P."/>
        </authorList>
    </citation>
    <scope>NUCLEOTIDE SEQUENCE [LARGE SCALE GENOMIC DNA]</scope>
    <source>
        <strain evidence="3">UBA11978</strain>
    </source>
</reference>
<accession>A0A350P587</accession>
<dbReference type="InterPro" id="IPR018247">
    <property type="entry name" value="EF_Hand_1_Ca_BS"/>
</dbReference>
<evidence type="ECO:0000259" key="2">
    <source>
        <dbReference type="PROSITE" id="PS50222"/>
    </source>
</evidence>
<proteinExistence type="predicted"/>
<sequence>MAKKLQHDSIWAKYDIDNDGTVSDEELERATQMIELDLREEKQDSQRRIAWVAMSSMVAYSLLPLMPFVPEARLDTLSSLSDILFLSQASIIGLYFGATAYMSRKP</sequence>
<evidence type="ECO:0000313" key="4">
    <source>
        <dbReference type="Proteomes" id="UP000263517"/>
    </source>
</evidence>
<keyword evidence="1" id="KW-0472">Membrane</keyword>
<protein>
    <recommendedName>
        <fullName evidence="2">EF-hand domain-containing protein</fullName>
    </recommendedName>
</protein>
<organism evidence="3 4">
    <name type="scientific">Alteromonas australica</name>
    <dbReference type="NCBI Taxonomy" id="589873"/>
    <lineage>
        <taxon>Bacteria</taxon>
        <taxon>Pseudomonadati</taxon>
        <taxon>Pseudomonadota</taxon>
        <taxon>Gammaproteobacteria</taxon>
        <taxon>Alteromonadales</taxon>
        <taxon>Alteromonadaceae</taxon>
        <taxon>Alteromonas/Salinimonas group</taxon>
        <taxon>Alteromonas</taxon>
    </lineage>
</organism>
<keyword evidence="1" id="KW-1133">Transmembrane helix</keyword>
<dbReference type="Proteomes" id="UP000263517">
    <property type="component" value="Unassembled WGS sequence"/>
</dbReference>
<evidence type="ECO:0000256" key="1">
    <source>
        <dbReference type="SAM" id="Phobius"/>
    </source>
</evidence>
<feature type="transmembrane region" description="Helical" evidence="1">
    <location>
        <begin position="83"/>
        <end position="102"/>
    </location>
</feature>
<gene>
    <name evidence="3" type="ORF">DCW74_12060</name>
</gene>
<feature type="domain" description="EF-hand" evidence="2">
    <location>
        <begin position="2"/>
        <end position="37"/>
    </location>
</feature>
<comment type="caution">
    <text evidence="3">The sequence shown here is derived from an EMBL/GenBank/DDBJ whole genome shotgun (WGS) entry which is preliminary data.</text>
</comment>
<dbReference type="InterPro" id="IPR002048">
    <property type="entry name" value="EF_hand_dom"/>
</dbReference>
<dbReference type="PROSITE" id="PS00018">
    <property type="entry name" value="EF_HAND_1"/>
    <property type="match status" value="1"/>
</dbReference>
<evidence type="ECO:0000313" key="3">
    <source>
        <dbReference type="EMBL" id="HAW76454.1"/>
    </source>
</evidence>
<feature type="transmembrane region" description="Helical" evidence="1">
    <location>
        <begin position="49"/>
        <end position="68"/>
    </location>
</feature>
<dbReference type="AlphaFoldDB" id="A0A350P587"/>
<keyword evidence="1" id="KW-0812">Transmembrane</keyword>
<dbReference type="PROSITE" id="PS50222">
    <property type="entry name" value="EF_HAND_2"/>
    <property type="match status" value="1"/>
</dbReference>
<name>A0A350P587_9ALTE</name>
<dbReference type="GO" id="GO:0005509">
    <property type="term" value="F:calcium ion binding"/>
    <property type="evidence" value="ECO:0007669"/>
    <property type="project" value="InterPro"/>
</dbReference>
<dbReference type="EMBL" id="DNAN01000432">
    <property type="protein sequence ID" value="HAW76454.1"/>
    <property type="molecule type" value="Genomic_DNA"/>
</dbReference>